<proteinExistence type="predicted"/>
<dbReference type="OrthoDB" id="62798at2759"/>
<comment type="caution">
    <text evidence="2">The sequence shown here is derived from an EMBL/GenBank/DDBJ whole genome shotgun (WGS) entry which is preliminary data.</text>
</comment>
<feature type="domain" description="Inositol polyphosphate-related phosphatase" evidence="1">
    <location>
        <begin position="3"/>
        <end position="77"/>
    </location>
</feature>
<organism evidence="2 3">
    <name type="scientific">Symbiodinium pilosum</name>
    <name type="common">Dinoflagellate</name>
    <dbReference type="NCBI Taxonomy" id="2952"/>
    <lineage>
        <taxon>Eukaryota</taxon>
        <taxon>Sar</taxon>
        <taxon>Alveolata</taxon>
        <taxon>Dinophyceae</taxon>
        <taxon>Suessiales</taxon>
        <taxon>Symbiodiniaceae</taxon>
        <taxon>Symbiodinium</taxon>
    </lineage>
</organism>
<evidence type="ECO:0000259" key="1">
    <source>
        <dbReference type="Pfam" id="PF22669"/>
    </source>
</evidence>
<accession>A0A812RN76</accession>
<dbReference type="AlphaFoldDB" id="A0A812RN76"/>
<dbReference type="Gene3D" id="3.60.10.10">
    <property type="entry name" value="Endonuclease/exonuclease/phosphatase"/>
    <property type="match status" value="1"/>
</dbReference>
<dbReference type="InterPro" id="IPR000300">
    <property type="entry name" value="IPPc"/>
</dbReference>
<dbReference type="InterPro" id="IPR046985">
    <property type="entry name" value="IP5"/>
</dbReference>
<dbReference type="Proteomes" id="UP000649617">
    <property type="component" value="Unassembled WGS sequence"/>
</dbReference>
<name>A0A812RN76_SYMPI</name>
<reference evidence="2" key="1">
    <citation type="submission" date="2021-02" db="EMBL/GenBank/DDBJ databases">
        <authorList>
            <person name="Dougan E. K."/>
            <person name="Rhodes N."/>
            <person name="Thang M."/>
            <person name="Chan C."/>
        </authorList>
    </citation>
    <scope>NUCLEOTIDE SEQUENCE</scope>
</reference>
<dbReference type="EMBL" id="CAJNIZ010021180">
    <property type="protein sequence ID" value="CAE7449234.1"/>
    <property type="molecule type" value="Genomic_DNA"/>
</dbReference>
<evidence type="ECO:0000313" key="3">
    <source>
        <dbReference type="Proteomes" id="UP000649617"/>
    </source>
</evidence>
<sequence>MIAGKVLQGFSAALPTWEPTYRMQKGKAGSNFDTARIPSYCDRVLHRSMPGCSELLQLLRFDSAPEVASSDHKPIAADWLLAASPLEEISRRHLQLCLEQLVTRFRGDVQPVLKCTTFPEILETQARPEG</sequence>
<dbReference type="GO" id="GO:0046856">
    <property type="term" value="P:phosphatidylinositol dephosphorylation"/>
    <property type="evidence" value="ECO:0007669"/>
    <property type="project" value="InterPro"/>
</dbReference>
<dbReference type="SUPFAM" id="SSF56219">
    <property type="entry name" value="DNase I-like"/>
    <property type="match status" value="1"/>
</dbReference>
<dbReference type="InterPro" id="IPR036691">
    <property type="entry name" value="Endo/exonu/phosph_ase_sf"/>
</dbReference>
<protein>
    <submittedName>
        <fullName evidence="2">IP5P15 protein</fullName>
    </submittedName>
</protein>
<dbReference type="PANTHER" id="PTHR11200:SF291">
    <property type="entry name" value="INOSITOL 5-PHOSPHATASE"/>
    <property type="match status" value="1"/>
</dbReference>
<keyword evidence="3" id="KW-1185">Reference proteome</keyword>
<dbReference type="GO" id="GO:0004439">
    <property type="term" value="F:phosphatidylinositol-4,5-bisphosphate 5-phosphatase activity"/>
    <property type="evidence" value="ECO:0007669"/>
    <property type="project" value="TreeGrafter"/>
</dbReference>
<gene>
    <name evidence="2" type="primary">IP5P15</name>
    <name evidence="2" type="ORF">SPIL2461_LOCUS10986</name>
</gene>
<dbReference type="PANTHER" id="PTHR11200">
    <property type="entry name" value="INOSITOL 5-PHOSPHATASE"/>
    <property type="match status" value="1"/>
</dbReference>
<dbReference type="Pfam" id="PF22669">
    <property type="entry name" value="Exo_endo_phos2"/>
    <property type="match status" value="1"/>
</dbReference>
<evidence type="ECO:0000313" key="2">
    <source>
        <dbReference type="EMBL" id="CAE7449234.1"/>
    </source>
</evidence>